<gene>
    <name evidence="4" type="ORF">PV09_05903</name>
</gene>
<dbReference type="GO" id="GO:0005737">
    <property type="term" value="C:cytoplasm"/>
    <property type="evidence" value="ECO:0007669"/>
    <property type="project" value="TreeGrafter"/>
</dbReference>
<evidence type="ECO:0000313" key="4">
    <source>
        <dbReference type="EMBL" id="KIW02848.1"/>
    </source>
</evidence>
<dbReference type="EMBL" id="KN847547">
    <property type="protein sequence ID" value="KIW02848.1"/>
    <property type="molecule type" value="Genomic_DNA"/>
</dbReference>
<dbReference type="RefSeq" id="XP_016212716.1">
    <property type="nucleotide sequence ID" value="XM_016359467.1"/>
</dbReference>
<evidence type="ECO:0000313" key="5">
    <source>
        <dbReference type="Proteomes" id="UP000053259"/>
    </source>
</evidence>
<dbReference type="EMBL" id="KN847547">
    <property type="protein sequence ID" value="KIW02847.1"/>
    <property type="molecule type" value="Genomic_DNA"/>
</dbReference>
<dbReference type="GO" id="GO:0016616">
    <property type="term" value="F:oxidoreductase activity, acting on the CH-OH group of donors, NAD or NADP as acceptor"/>
    <property type="evidence" value="ECO:0007669"/>
    <property type="project" value="TreeGrafter"/>
</dbReference>
<proteinExistence type="inferred from homology"/>
<organism evidence="4 5">
    <name type="scientific">Verruconis gallopava</name>
    <dbReference type="NCBI Taxonomy" id="253628"/>
    <lineage>
        <taxon>Eukaryota</taxon>
        <taxon>Fungi</taxon>
        <taxon>Dikarya</taxon>
        <taxon>Ascomycota</taxon>
        <taxon>Pezizomycotina</taxon>
        <taxon>Dothideomycetes</taxon>
        <taxon>Pleosporomycetidae</taxon>
        <taxon>Venturiales</taxon>
        <taxon>Sympoventuriaceae</taxon>
        <taxon>Verruconis</taxon>
    </lineage>
</organism>
<dbReference type="RefSeq" id="XP_016212717.1">
    <property type="nucleotide sequence ID" value="XM_016359468.1"/>
</dbReference>
<dbReference type="PANTHER" id="PTHR44229:SF4">
    <property type="entry name" value="15-HYDROXYPROSTAGLANDIN DEHYDROGENASE [NAD(+)]"/>
    <property type="match status" value="1"/>
</dbReference>
<dbReference type="PROSITE" id="PS00061">
    <property type="entry name" value="ADH_SHORT"/>
    <property type="match status" value="1"/>
</dbReference>
<dbReference type="SUPFAM" id="SSF51735">
    <property type="entry name" value="NAD(P)-binding Rossmann-fold domains"/>
    <property type="match status" value="1"/>
</dbReference>
<comment type="similarity">
    <text evidence="1">Belongs to the short-chain dehydrogenases/reductases (SDR) family.</text>
</comment>
<sequence>MSNAYNPDGSKFGNLRGKVVVLTGGANGIGACTVRDLVSNGAKVVFGDYDAKAGEALTSSLGSDVTFLKMNVAEYSDNVNLFKLAREKHGRVDHAVAVAGIGERGDWFKSSLTTEDVEKPEQIGTVEVNLIAVLYFIRVALPYLRLERKEGEDKSVVIVGSAAGFRESPGLPIYNATKHGVQGVMRSLRKSLWESERIRINVLNPGVTDTNMANVVANAFRKAGLQDAVNMPEDLAVTILGFLTEADMWGKSVYVEGGKGWEWEQGYWDSMPSWLGEAPTQRLRDGLKLVASGKIWDFHYAQQAPK</sequence>
<dbReference type="VEuPathDB" id="FungiDB:PV09_05903"/>
<keyword evidence="3" id="KW-0560">Oxidoreductase</keyword>
<evidence type="ECO:0000256" key="3">
    <source>
        <dbReference type="ARBA" id="ARBA00023002"/>
    </source>
</evidence>
<dbReference type="InterPro" id="IPR020904">
    <property type="entry name" value="Sc_DH/Rdtase_CS"/>
</dbReference>
<name>A0A0D2A7V8_9PEZI</name>
<accession>A0A0D2A7V8</accession>
<evidence type="ECO:0000256" key="1">
    <source>
        <dbReference type="ARBA" id="ARBA00006484"/>
    </source>
</evidence>
<dbReference type="HOGENOM" id="CLU_010194_13_1_1"/>
<protein>
    <submittedName>
        <fullName evidence="4">Uncharacterized protein</fullName>
    </submittedName>
</protein>
<dbReference type="STRING" id="253628.A0A0D2A7V8"/>
<dbReference type="Pfam" id="PF00106">
    <property type="entry name" value="adh_short"/>
    <property type="match status" value="1"/>
</dbReference>
<dbReference type="OrthoDB" id="37659at2759"/>
<dbReference type="PANTHER" id="PTHR44229">
    <property type="entry name" value="15-HYDROXYPROSTAGLANDIN DEHYDROGENASE [NAD(+)]"/>
    <property type="match status" value="1"/>
</dbReference>
<dbReference type="Gene3D" id="3.40.50.720">
    <property type="entry name" value="NAD(P)-binding Rossmann-like Domain"/>
    <property type="match status" value="1"/>
</dbReference>
<evidence type="ECO:0000256" key="2">
    <source>
        <dbReference type="ARBA" id="ARBA00022857"/>
    </source>
</evidence>
<dbReference type="GeneID" id="27313876"/>
<dbReference type="InterPro" id="IPR036291">
    <property type="entry name" value="NAD(P)-bd_dom_sf"/>
</dbReference>
<keyword evidence="5" id="KW-1185">Reference proteome</keyword>
<reference evidence="4 5" key="1">
    <citation type="submission" date="2015-01" db="EMBL/GenBank/DDBJ databases">
        <title>The Genome Sequence of Ochroconis gallopava CBS43764.</title>
        <authorList>
            <consortium name="The Broad Institute Genomics Platform"/>
            <person name="Cuomo C."/>
            <person name="de Hoog S."/>
            <person name="Gorbushina A."/>
            <person name="Stielow B."/>
            <person name="Teixiera M."/>
            <person name="Abouelleil A."/>
            <person name="Chapman S.B."/>
            <person name="Priest M."/>
            <person name="Young S.K."/>
            <person name="Wortman J."/>
            <person name="Nusbaum C."/>
            <person name="Birren B."/>
        </authorList>
    </citation>
    <scope>NUCLEOTIDE SEQUENCE [LARGE SCALE GENOMIC DNA]</scope>
    <source>
        <strain evidence="4 5">CBS 43764</strain>
    </source>
</reference>
<dbReference type="Proteomes" id="UP000053259">
    <property type="component" value="Unassembled WGS sequence"/>
</dbReference>
<dbReference type="PRINTS" id="PR00081">
    <property type="entry name" value="GDHRDH"/>
</dbReference>
<dbReference type="InterPro" id="IPR002347">
    <property type="entry name" value="SDR_fam"/>
</dbReference>
<keyword evidence="2" id="KW-0521">NADP</keyword>
<dbReference type="AlphaFoldDB" id="A0A0D2A7V8"/>